<reference evidence="4 5" key="2">
    <citation type="journal article" date="2008" name="Nature">
        <title>The Phaeodactylum genome reveals the evolutionary history of diatom genomes.</title>
        <authorList>
            <person name="Bowler C."/>
            <person name="Allen A.E."/>
            <person name="Badger J.H."/>
            <person name="Grimwood J."/>
            <person name="Jabbari K."/>
            <person name="Kuo A."/>
            <person name="Maheswari U."/>
            <person name="Martens C."/>
            <person name="Maumus F."/>
            <person name="Otillar R.P."/>
            <person name="Rayko E."/>
            <person name="Salamov A."/>
            <person name="Vandepoele K."/>
            <person name="Beszteri B."/>
            <person name="Gruber A."/>
            <person name="Heijde M."/>
            <person name="Katinka M."/>
            <person name="Mock T."/>
            <person name="Valentin K."/>
            <person name="Verret F."/>
            <person name="Berges J.A."/>
            <person name="Brownlee C."/>
            <person name="Cadoret J.P."/>
            <person name="Chiovitti A."/>
            <person name="Choi C.J."/>
            <person name="Coesel S."/>
            <person name="De Martino A."/>
            <person name="Detter J.C."/>
            <person name="Durkin C."/>
            <person name="Falciatore A."/>
            <person name="Fournet J."/>
            <person name="Haruta M."/>
            <person name="Huysman M.J."/>
            <person name="Jenkins B.D."/>
            <person name="Jiroutova K."/>
            <person name="Jorgensen R.E."/>
            <person name="Joubert Y."/>
            <person name="Kaplan A."/>
            <person name="Kroger N."/>
            <person name="Kroth P.G."/>
            <person name="La Roche J."/>
            <person name="Lindquist E."/>
            <person name="Lommer M."/>
            <person name="Martin-Jezequel V."/>
            <person name="Lopez P.J."/>
            <person name="Lucas S."/>
            <person name="Mangogna M."/>
            <person name="McGinnis K."/>
            <person name="Medlin L.K."/>
            <person name="Montsant A."/>
            <person name="Oudot-Le Secq M.P."/>
            <person name="Napoli C."/>
            <person name="Obornik M."/>
            <person name="Parker M.S."/>
            <person name="Petit J.L."/>
            <person name="Porcel B.M."/>
            <person name="Poulsen N."/>
            <person name="Robison M."/>
            <person name="Rychlewski L."/>
            <person name="Rynearson T.A."/>
            <person name="Schmutz J."/>
            <person name="Shapiro H."/>
            <person name="Siaut M."/>
            <person name="Stanley M."/>
            <person name="Sussman M.R."/>
            <person name="Taylor A.R."/>
            <person name="Vardi A."/>
            <person name="von Dassow P."/>
            <person name="Vyverman W."/>
            <person name="Willis A."/>
            <person name="Wyrwicz L.S."/>
            <person name="Rokhsar D.S."/>
            <person name="Weissenbach J."/>
            <person name="Armbrust E.V."/>
            <person name="Green B.R."/>
            <person name="Van de Peer Y."/>
            <person name="Grigoriev I.V."/>
        </authorList>
    </citation>
    <scope>NUCLEOTIDE SEQUENCE [LARGE SCALE GENOMIC DNA]</scope>
    <source>
        <strain evidence="4 5">CCMP1335</strain>
    </source>
</reference>
<protein>
    <submittedName>
        <fullName evidence="4">Phosphatidylinositol-4-phosphate 5-kinase (PIP5K)-like protein</fullName>
    </submittedName>
</protein>
<dbReference type="GO" id="GO:0005524">
    <property type="term" value="F:ATP binding"/>
    <property type="evidence" value="ECO:0007669"/>
    <property type="project" value="UniProtKB-UniRule"/>
</dbReference>
<dbReference type="SMART" id="SM00330">
    <property type="entry name" value="PIPKc"/>
    <property type="match status" value="1"/>
</dbReference>
<dbReference type="PANTHER" id="PTHR23086">
    <property type="entry name" value="PHOSPHATIDYLINOSITOL-4-PHOSPHATE 5-KINASE"/>
    <property type="match status" value="1"/>
</dbReference>
<gene>
    <name evidence="4" type="ORF">THAPSDRAFT_264335</name>
</gene>
<keyword evidence="5" id="KW-1185">Reference proteome</keyword>
<dbReference type="GeneID" id="7450298"/>
<dbReference type="SUPFAM" id="SSF56104">
    <property type="entry name" value="SAICAR synthase-like"/>
    <property type="match status" value="1"/>
</dbReference>
<dbReference type="Gene3D" id="3.30.810.10">
    <property type="entry name" value="2-Layer Sandwich"/>
    <property type="match status" value="1"/>
</dbReference>
<dbReference type="GO" id="GO:0005886">
    <property type="term" value="C:plasma membrane"/>
    <property type="evidence" value="ECO:0000318"/>
    <property type="project" value="GO_Central"/>
</dbReference>
<dbReference type="RefSeq" id="XP_002294292.1">
    <property type="nucleotide sequence ID" value="XM_002294256.1"/>
</dbReference>
<dbReference type="GO" id="GO:0046854">
    <property type="term" value="P:phosphatidylinositol phosphate biosynthetic process"/>
    <property type="evidence" value="ECO:0000318"/>
    <property type="project" value="GO_Central"/>
</dbReference>
<accession>B8CDN5</accession>
<dbReference type="PANTHER" id="PTHR23086:SF8">
    <property type="entry name" value="PHOSPHATIDYLINOSITOL 5-PHOSPHATE 4-KINASE, ISOFORM A"/>
    <property type="match status" value="1"/>
</dbReference>
<feature type="domain" description="PIPK" evidence="3">
    <location>
        <begin position="1"/>
        <end position="332"/>
    </location>
</feature>
<dbReference type="KEGG" id="tps:THAPSDRAFT_264335"/>
<dbReference type="InterPro" id="IPR027483">
    <property type="entry name" value="PInositol-4-P-4/5-kinase_C_sf"/>
</dbReference>
<keyword evidence="1" id="KW-0418">Kinase</keyword>
<dbReference type="AlphaFoldDB" id="B8CDN5"/>
<dbReference type="STRING" id="35128.B8CDN5"/>
<keyword evidence="1" id="KW-0808">Transferase</keyword>
<dbReference type="Proteomes" id="UP000001449">
    <property type="component" value="Chromosome 15"/>
</dbReference>
<dbReference type="GO" id="GO:0016308">
    <property type="term" value="F:1-phosphatidylinositol-4-phosphate 5-kinase activity"/>
    <property type="evidence" value="ECO:0000318"/>
    <property type="project" value="GO_Central"/>
</dbReference>
<evidence type="ECO:0000313" key="4">
    <source>
        <dbReference type="EMBL" id="EED88647.1"/>
    </source>
</evidence>
<dbReference type="PROSITE" id="PS51455">
    <property type="entry name" value="PIPK"/>
    <property type="match status" value="1"/>
</dbReference>
<feature type="compositionally biased region" description="Polar residues" evidence="2">
    <location>
        <begin position="226"/>
        <end position="251"/>
    </location>
</feature>
<dbReference type="Pfam" id="PF01504">
    <property type="entry name" value="PIP5K"/>
    <property type="match status" value="1"/>
</dbReference>
<organism evidence="4 5">
    <name type="scientific">Thalassiosira pseudonana</name>
    <name type="common">Marine diatom</name>
    <name type="synonym">Cyclotella nana</name>
    <dbReference type="NCBI Taxonomy" id="35128"/>
    <lineage>
        <taxon>Eukaryota</taxon>
        <taxon>Sar</taxon>
        <taxon>Stramenopiles</taxon>
        <taxon>Ochrophyta</taxon>
        <taxon>Bacillariophyta</taxon>
        <taxon>Coscinodiscophyceae</taxon>
        <taxon>Thalassiosirophycidae</taxon>
        <taxon>Thalassiosirales</taxon>
        <taxon>Thalassiosiraceae</taxon>
        <taxon>Thalassiosira</taxon>
    </lineage>
</organism>
<reference evidence="4 5" key="1">
    <citation type="journal article" date="2004" name="Science">
        <title>The genome of the diatom Thalassiosira pseudonana: ecology, evolution, and metabolism.</title>
        <authorList>
            <person name="Armbrust E.V."/>
            <person name="Berges J.A."/>
            <person name="Bowler C."/>
            <person name="Green B.R."/>
            <person name="Martinez D."/>
            <person name="Putnam N.H."/>
            <person name="Zhou S."/>
            <person name="Allen A.E."/>
            <person name="Apt K.E."/>
            <person name="Bechner M."/>
            <person name="Brzezinski M.A."/>
            <person name="Chaal B.K."/>
            <person name="Chiovitti A."/>
            <person name="Davis A.K."/>
            <person name="Demarest M.S."/>
            <person name="Detter J.C."/>
            <person name="Glavina T."/>
            <person name="Goodstein D."/>
            <person name="Hadi M.Z."/>
            <person name="Hellsten U."/>
            <person name="Hildebrand M."/>
            <person name="Jenkins B.D."/>
            <person name="Jurka J."/>
            <person name="Kapitonov V.V."/>
            <person name="Kroger N."/>
            <person name="Lau W.W."/>
            <person name="Lane T.W."/>
            <person name="Larimer F.W."/>
            <person name="Lippmeier J.C."/>
            <person name="Lucas S."/>
            <person name="Medina M."/>
            <person name="Montsant A."/>
            <person name="Obornik M."/>
            <person name="Parker M.S."/>
            <person name="Palenik B."/>
            <person name="Pazour G.J."/>
            <person name="Richardson P.M."/>
            <person name="Rynearson T.A."/>
            <person name="Saito M.A."/>
            <person name="Schwartz D.C."/>
            <person name="Thamatrakoln K."/>
            <person name="Valentin K."/>
            <person name="Vardi A."/>
            <person name="Wilkerson F.P."/>
            <person name="Rokhsar D.S."/>
        </authorList>
    </citation>
    <scope>NUCLEOTIDE SEQUENCE [LARGE SCALE GENOMIC DNA]</scope>
    <source>
        <strain evidence="4 5">CCMP1335</strain>
    </source>
</reference>
<evidence type="ECO:0000259" key="3">
    <source>
        <dbReference type="PROSITE" id="PS51455"/>
    </source>
</evidence>
<feature type="region of interest" description="Disordered" evidence="2">
    <location>
        <begin position="201"/>
        <end position="251"/>
    </location>
</feature>
<feature type="non-terminal residue" evidence="4">
    <location>
        <position position="332"/>
    </location>
</feature>
<dbReference type="PaxDb" id="35128-Thaps264335"/>
<evidence type="ECO:0000256" key="1">
    <source>
        <dbReference type="PROSITE-ProRule" id="PRU00781"/>
    </source>
</evidence>
<dbReference type="InterPro" id="IPR002498">
    <property type="entry name" value="PInositol-4-P-4/5-kinase_core"/>
</dbReference>
<dbReference type="Gene3D" id="3.30.800.10">
    <property type="entry name" value="Phosphatidylinositol Phosphate Kinase II Beta"/>
    <property type="match status" value="1"/>
</dbReference>
<name>B8CDN5_THAPS</name>
<dbReference type="HOGENOM" id="CLU_843206_0_0_1"/>
<sequence>HKYKFKVYAPLIFARIRSLFGVEKQTFLHSICGKFNFYEFASNARSGQFFFYSHDGRYMIKTLTYTESKFLREILPFYYRHLSAYPHTFLTHFYGMYRVCLPNLNNQRLHFIIMRSVFNTDKKIDRVWDLKGSKKNRKSKEGDSVGKDLDILQEGRKLKFVDPEARGAFLEQLMRDATFLARLGIMDYSLLLGLHNCDETEANESNNDAPLTPKPNGGEEEEPEPSRSNTPFRRNVLSRASTTSNESVNVSPAATVIEAHSSSSPSRAPKANTQQSTPIYFCGVIDILQYYNARKIGETVMRQATGNATQDISCVDPESYGRRFVKFISNLV</sequence>
<keyword evidence="1" id="KW-0547">Nucleotide-binding</keyword>
<evidence type="ECO:0000313" key="5">
    <source>
        <dbReference type="Proteomes" id="UP000001449"/>
    </source>
</evidence>
<keyword evidence="1" id="KW-0067">ATP-binding</keyword>
<dbReference type="InterPro" id="IPR027484">
    <property type="entry name" value="PInositol-4-P-5-kinase_N"/>
</dbReference>
<dbReference type="InterPro" id="IPR023610">
    <property type="entry name" value="PInositol-4/5-P-5/4-kinase"/>
</dbReference>
<dbReference type="eggNOG" id="KOG0229">
    <property type="taxonomic scope" value="Eukaryota"/>
</dbReference>
<feature type="non-terminal residue" evidence="4">
    <location>
        <position position="1"/>
    </location>
</feature>
<dbReference type="CDD" id="cd00139">
    <property type="entry name" value="PIPKc"/>
    <property type="match status" value="1"/>
</dbReference>
<dbReference type="InParanoid" id="B8CDN5"/>
<evidence type="ECO:0000256" key="2">
    <source>
        <dbReference type="SAM" id="MobiDB-lite"/>
    </source>
</evidence>
<dbReference type="OMA" id="DYSPMCY"/>
<dbReference type="EMBL" id="CM000650">
    <property type="protein sequence ID" value="EED88647.1"/>
    <property type="molecule type" value="Genomic_DNA"/>
</dbReference>
<proteinExistence type="predicted"/>